<dbReference type="InterPro" id="IPR013249">
    <property type="entry name" value="RNA_pol_sigma70_r4_t2"/>
</dbReference>
<dbReference type="PANTHER" id="PTHR43133:SF51">
    <property type="entry name" value="RNA POLYMERASE SIGMA FACTOR"/>
    <property type="match status" value="1"/>
</dbReference>
<keyword evidence="8" id="KW-1185">Reference proteome</keyword>
<evidence type="ECO:0000259" key="5">
    <source>
        <dbReference type="Pfam" id="PF04542"/>
    </source>
</evidence>
<accession>A0ABT6F0J5</accession>
<dbReference type="CDD" id="cd06171">
    <property type="entry name" value="Sigma70_r4"/>
    <property type="match status" value="1"/>
</dbReference>
<dbReference type="InterPro" id="IPR039425">
    <property type="entry name" value="RNA_pol_sigma-70-like"/>
</dbReference>
<comment type="similarity">
    <text evidence="1">Belongs to the sigma-70 factor family. ECF subfamily.</text>
</comment>
<evidence type="ECO:0000313" key="7">
    <source>
        <dbReference type="EMBL" id="MDG2991386.1"/>
    </source>
</evidence>
<dbReference type="PANTHER" id="PTHR43133">
    <property type="entry name" value="RNA POLYMERASE ECF-TYPE SIGMA FACTO"/>
    <property type="match status" value="1"/>
</dbReference>
<dbReference type="RefSeq" id="WP_277867255.1">
    <property type="nucleotide sequence ID" value="NZ_JAKKUT010000002.1"/>
</dbReference>
<evidence type="ECO:0000256" key="3">
    <source>
        <dbReference type="ARBA" id="ARBA00023082"/>
    </source>
</evidence>
<evidence type="ECO:0000259" key="6">
    <source>
        <dbReference type="Pfam" id="PF08281"/>
    </source>
</evidence>
<sequence>MGIEPNGGVARLKTQNVIGTIPFMGLSLPLTLMSPMAVPSNKTVANVKTVTDPDWPAIQQCLAGHPQGFRQLYQRHHQRVRSLLFQLCGAVALDDLVQDVFVRAWKGLPKLKHEAKFSTWLYRITWNVACDYRRQQASQRSRQEKMAYESETLAPGPDLKQLHYQDLVQRGLAELHLDHRSVLVMHDLQGLAQKDIAEILRIPVGTVKSRLFRARGYLRTFFEAAGVTL</sequence>
<dbReference type="Proteomes" id="UP001154265">
    <property type="component" value="Unassembled WGS sequence"/>
</dbReference>
<dbReference type="NCBIfam" id="TIGR02937">
    <property type="entry name" value="sigma70-ECF"/>
    <property type="match status" value="1"/>
</dbReference>
<dbReference type="Pfam" id="PF04542">
    <property type="entry name" value="Sigma70_r2"/>
    <property type="match status" value="1"/>
</dbReference>
<name>A0ABT6F0J5_9SYNE</name>
<keyword evidence="3" id="KW-0731">Sigma factor</keyword>
<feature type="domain" description="RNA polymerase sigma-70 region 2" evidence="5">
    <location>
        <begin position="72"/>
        <end position="137"/>
    </location>
</feature>
<dbReference type="InterPro" id="IPR013325">
    <property type="entry name" value="RNA_pol_sigma_r2"/>
</dbReference>
<dbReference type="InterPro" id="IPR007627">
    <property type="entry name" value="RNA_pol_sigma70_r2"/>
</dbReference>
<dbReference type="InterPro" id="IPR013324">
    <property type="entry name" value="RNA_pol_sigma_r3/r4-like"/>
</dbReference>
<dbReference type="NCBIfam" id="NF009171">
    <property type="entry name" value="PRK12518.1"/>
    <property type="match status" value="1"/>
</dbReference>
<comment type="caution">
    <text evidence="7">The sequence shown here is derived from an EMBL/GenBank/DDBJ whole genome shotgun (WGS) entry which is preliminary data.</text>
</comment>
<reference evidence="7" key="2">
    <citation type="submission" date="2022-01" db="EMBL/GenBank/DDBJ databases">
        <authorList>
            <person name="Zivanovic Y."/>
            <person name="Moreira D."/>
            <person name="Lopez-Garcia P."/>
        </authorList>
    </citation>
    <scope>NUCLEOTIDE SEQUENCE</scope>
    <source>
        <strain evidence="7">G9</strain>
    </source>
</reference>
<feature type="domain" description="RNA polymerase sigma factor 70 region 4 type 2" evidence="6">
    <location>
        <begin position="167"/>
        <end position="215"/>
    </location>
</feature>
<dbReference type="Gene3D" id="1.10.1740.10">
    <property type="match status" value="1"/>
</dbReference>
<dbReference type="InterPro" id="IPR014284">
    <property type="entry name" value="RNA_pol_sigma-70_dom"/>
</dbReference>
<evidence type="ECO:0000256" key="4">
    <source>
        <dbReference type="ARBA" id="ARBA00023163"/>
    </source>
</evidence>
<keyword evidence="2" id="KW-0805">Transcription regulation</keyword>
<dbReference type="InterPro" id="IPR036388">
    <property type="entry name" value="WH-like_DNA-bd_sf"/>
</dbReference>
<evidence type="ECO:0000256" key="1">
    <source>
        <dbReference type="ARBA" id="ARBA00010641"/>
    </source>
</evidence>
<dbReference type="EMBL" id="JAKKUT010000002">
    <property type="protein sequence ID" value="MDG2991386.1"/>
    <property type="molecule type" value="Genomic_DNA"/>
</dbReference>
<proteinExistence type="inferred from homology"/>
<dbReference type="Pfam" id="PF08281">
    <property type="entry name" value="Sigma70_r4_2"/>
    <property type="match status" value="1"/>
</dbReference>
<evidence type="ECO:0000313" key="8">
    <source>
        <dbReference type="Proteomes" id="UP001154265"/>
    </source>
</evidence>
<gene>
    <name evidence="7" type="ORF">L3556_10650</name>
</gene>
<dbReference type="SUPFAM" id="SSF88946">
    <property type="entry name" value="Sigma2 domain of RNA polymerase sigma factors"/>
    <property type="match status" value="1"/>
</dbReference>
<keyword evidence="4" id="KW-0804">Transcription</keyword>
<dbReference type="Gene3D" id="1.10.10.10">
    <property type="entry name" value="Winged helix-like DNA-binding domain superfamily/Winged helix DNA-binding domain"/>
    <property type="match status" value="1"/>
</dbReference>
<protein>
    <submittedName>
        <fullName evidence="7">Sigma-70 family RNA polymerase sigma factor</fullName>
    </submittedName>
</protein>
<organism evidence="7 8">
    <name type="scientific">Candidatus Synechococcus calcipolaris G9</name>
    <dbReference type="NCBI Taxonomy" id="1497997"/>
    <lineage>
        <taxon>Bacteria</taxon>
        <taxon>Bacillati</taxon>
        <taxon>Cyanobacteriota</taxon>
        <taxon>Cyanophyceae</taxon>
        <taxon>Synechococcales</taxon>
        <taxon>Synechococcaceae</taxon>
        <taxon>Synechococcus</taxon>
    </lineage>
</organism>
<reference evidence="7" key="1">
    <citation type="journal article" date="2022" name="Genome Biol. Evol.">
        <title>A New Gene Family Diagnostic for Intracellular Biomineralization of Amorphous Ca Carbonates by Cyanobacteria.</title>
        <authorList>
            <person name="Benzerara K."/>
            <person name="Duprat E."/>
            <person name="Bitard-Feildel T."/>
            <person name="Caumes G."/>
            <person name="Cassier-Chauvat C."/>
            <person name="Chauvat F."/>
            <person name="Dezi M."/>
            <person name="Diop S.I."/>
            <person name="Gaschignard G."/>
            <person name="Gorgen S."/>
            <person name="Gugger M."/>
            <person name="Lopez-Garcia P."/>
            <person name="Millet M."/>
            <person name="Skouri-Panet F."/>
            <person name="Moreira D."/>
            <person name="Callebaut I."/>
        </authorList>
    </citation>
    <scope>NUCLEOTIDE SEQUENCE</scope>
    <source>
        <strain evidence="7">G9</strain>
    </source>
</reference>
<dbReference type="SUPFAM" id="SSF88659">
    <property type="entry name" value="Sigma3 and sigma4 domains of RNA polymerase sigma factors"/>
    <property type="match status" value="1"/>
</dbReference>
<evidence type="ECO:0000256" key="2">
    <source>
        <dbReference type="ARBA" id="ARBA00023015"/>
    </source>
</evidence>